<dbReference type="Proteomes" id="UP000007564">
    <property type="component" value="Chromosome"/>
</dbReference>
<keyword evidence="2" id="KW-1003">Cell membrane</keyword>
<dbReference type="GO" id="GO:0022857">
    <property type="term" value="F:transmembrane transporter activity"/>
    <property type="evidence" value="ECO:0007669"/>
    <property type="project" value="UniProtKB-UniRule"/>
</dbReference>
<dbReference type="OrthoDB" id="9777699at2"/>
<sequence length="418" mass="43831">MFATFSTLFAALVGGMPVAFALGACGLAYLLTQNAAADALASQLFGSLNSSGLLAIPFFILAAEILSRTGATMRLIHLIDTFLRHTRGGLLAIAVIATAMFSSICGSSVATAAAIGTVMIPEMVKRGYDRTLCVGLIASAGGLGILLPPSVPLVVYGMVTESSIAGLFAAGAAVGIVLTICLVIVAYIFGCKSGVAPQPKATAAERWKAFKAALGVLMSPVIVLGGIYSGIFTPMEAAAVSCVYALALALFYGQTARKLLAVLTDAATTSSLIMLILAGAQLFGYAMTNERVPHAMFDFVSSMDLSKAGFYIGVMLFFLVIGMFLEVISVILITMPILLPMLAGFDINPIFFGIFVILNMEIAVITPPIGLNLFAISAISEVPVMRVFRGCVPFVLLLFAFMVAMVFIPGVPELFDYF</sequence>
<evidence type="ECO:0000256" key="4">
    <source>
        <dbReference type="ARBA" id="ARBA00022692"/>
    </source>
</evidence>
<evidence type="ECO:0000256" key="7">
    <source>
        <dbReference type="RuleBase" id="RU369079"/>
    </source>
</evidence>
<dbReference type="GeneID" id="56480269"/>
<comment type="subunit">
    <text evidence="7">The complex comprises the extracytoplasmic solute receptor protein and the two transmembrane proteins.</text>
</comment>
<keyword evidence="7" id="KW-0813">Transport</keyword>
<dbReference type="InterPro" id="IPR004681">
    <property type="entry name" value="TRAP_DctM"/>
</dbReference>
<feature type="transmembrane region" description="Helical" evidence="7">
    <location>
        <begin position="266"/>
        <end position="287"/>
    </location>
</feature>
<organism evidence="9 10">
    <name type="scientific">Bordetella bronchiseptica 253</name>
    <dbReference type="NCBI Taxonomy" id="568707"/>
    <lineage>
        <taxon>Bacteria</taxon>
        <taxon>Pseudomonadati</taxon>
        <taxon>Pseudomonadota</taxon>
        <taxon>Betaproteobacteria</taxon>
        <taxon>Burkholderiales</taxon>
        <taxon>Alcaligenaceae</taxon>
        <taxon>Bordetella</taxon>
    </lineage>
</organism>
<dbReference type="EMBL" id="HE965806">
    <property type="protein sequence ID" value="CCJ54303.1"/>
    <property type="molecule type" value="Genomic_DNA"/>
</dbReference>
<comment type="subcellular location">
    <subcellularLocation>
        <location evidence="1 7">Cell inner membrane</location>
        <topology evidence="1 7">Multi-pass membrane protein</topology>
    </subcellularLocation>
</comment>
<proteinExistence type="inferred from homology"/>
<dbReference type="KEGG" id="bbh:BN112_2386"/>
<evidence type="ECO:0000313" key="10">
    <source>
        <dbReference type="Proteomes" id="UP000007564"/>
    </source>
</evidence>
<dbReference type="PIRSF" id="PIRSF006066">
    <property type="entry name" value="HI0050"/>
    <property type="match status" value="1"/>
</dbReference>
<feature type="transmembrane region" description="Helical" evidence="7">
    <location>
        <begin position="308"/>
        <end position="338"/>
    </location>
</feature>
<accession>A0A0C6P7L9</accession>
<dbReference type="PANTHER" id="PTHR33362">
    <property type="entry name" value="SIALIC ACID TRAP TRANSPORTER PERMEASE PROTEIN SIAT-RELATED"/>
    <property type="match status" value="1"/>
</dbReference>
<keyword evidence="5 7" id="KW-1133">Transmembrane helix</keyword>
<dbReference type="Pfam" id="PF06808">
    <property type="entry name" value="DctM"/>
    <property type="match status" value="1"/>
</dbReference>
<feature type="transmembrane region" description="Helical" evidence="7">
    <location>
        <begin position="350"/>
        <end position="375"/>
    </location>
</feature>
<dbReference type="InterPro" id="IPR010656">
    <property type="entry name" value="DctM"/>
</dbReference>
<evidence type="ECO:0000256" key="1">
    <source>
        <dbReference type="ARBA" id="ARBA00004429"/>
    </source>
</evidence>
<evidence type="ECO:0000313" key="9">
    <source>
        <dbReference type="EMBL" id="CCJ54303.1"/>
    </source>
</evidence>
<dbReference type="HOGENOM" id="CLU_019824_4_1_4"/>
<evidence type="ECO:0000259" key="8">
    <source>
        <dbReference type="Pfam" id="PF06808"/>
    </source>
</evidence>
<comment type="function">
    <text evidence="7">Part of the tripartite ATP-independent periplasmic (TRAP) transport system.</text>
</comment>
<keyword evidence="4 7" id="KW-0812">Transmembrane</keyword>
<comment type="similarity">
    <text evidence="7">Belongs to the TRAP transporter large permease family.</text>
</comment>
<name>A0A0C6P7L9_BORBO</name>
<keyword evidence="3 7" id="KW-0997">Cell inner membrane</keyword>
<dbReference type="GO" id="GO:0005886">
    <property type="term" value="C:plasma membrane"/>
    <property type="evidence" value="ECO:0007669"/>
    <property type="project" value="UniProtKB-SubCell"/>
</dbReference>
<feature type="transmembrane region" description="Helical" evidence="7">
    <location>
        <begin position="387"/>
        <end position="408"/>
    </location>
</feature>
<comment type="caution">
    <text evidence="7">Lacks conserved residue(s) required for the propagation of feature annotation.</text>
</comment>
<feature type="transmembrane region" description="Helical" evidence="7">
    <location>
        <begin position="135"/>
        <end position="155"/>
    </location>
</feature>
<feature type="transmembrane region" description="Helical" evidence="7">
    <location>
        <begin position="88"/>
        <end position="115"/>
    </location>
</feature>
<reference evidence="9 10" key="1">
    <citation type="journal article" date="2012" name="BMC Genomics">
        <title>Comparative genomics of the classical Bordetella subspecies: the evolution and exchange of virulence-associated diversity amongst closely related pathogens.</title>
        <authorList>
            <person name="Park J."/>
            <person name="Zhang Y."/>
            <person name="Buboltz A.M."/>
            <person name="Zhang X."/>
            <person name="Schuster S.C."/>
            <person name="Ahuja U."/>
            <person name="Liu M."/>
            <person name="Miller J.F."/>
            <person name="Sebaihia M."/>
            <person name="Bentley S.D."/>
            <person name="Parkhill J."/>
            <person name="Harvill E.T."/>
        </authorList>
    </citation>
    <scope>NUCLEOTIDE SEQUENCE [LARGE SCALE GENOMIC DNA]</scope>
    <source>
        <strain evidence="9 10">253</strain>
    </source>
</reference>
<keyword evidence="6 7" id="KW-0472">Membrane</keyword>
<feature type="transmembrane region" description="Helical" evidence="7">
    <location>
        <begin position="209"/>
        <end position="230"/>
    </location>
</feature>
<evidence type="ECO:0000256" key="2">
    <source>
        <dbReference type="ARBA" id="ARBA00022475"/>
    </source>
</evidence>
<evidence type="ECO:0000256" key="3">
    <source>
        <dbReference type="ARBA" id="ARBA00022519"/>
    </source>
</evidence>
<feature type="transmembrane region" description="Helical" evidence="7">
    <location>
        <begin position="237"/>
        <end position="254"/>
    </location>
</feature>
<evidence type="ECO:0000256" key="6">
    <source>
        <dbReference type="ARBA" id="ARBA00023136"/>
    </source>
</evidence>
<dbReference type="AlphaFoldDB" id="A0A0C6P7L9"/>
<dbReference type="PANTHER" id="PTHR33362:SF5">
    <property type="entry name" value="C4-DICARBOXYLATE TRAP TRANSPORTER LARGE PERMEASE PROTEIN DCTM"/>
    <property type="match status" value="1"/>
</dbReference>
<dbReference type="RefSeq" id="WP_003808809.1">
    <property type="nucleotide sequence ID" value="NC_019382.1"/>
</dbReference>
<feature type="domain" description="TRAP C4-dicarboxylate transport system permease DctM subunit" evidence="8">
    <location>
        <begin position="7"/>
        <end position="410"/>
    </location>
</feature>
<evidence type="ECO:0000256" key="5">
    <source>
        <dbReference type="ARBA" id="ARBA00022989"/>
    </source>
</evidence>
<gene>
    <name evidence="9" type="ORF">BN112_2386</name>
</gene>
<protein>
    <recommendedName>
        <fullName evidence="7">TRAP transporter large permease protein</fullName>
    </recommendedName>
</protein>
<dbReference type="NCBIfam" id="TIGR00786">
    <property type="entry name" value="dctM"/>
    <property type="match status" value="1"/>
</dbReference>
<feature type="transmembrane region" description="Helical" evidence="7">
    <location>
        <begin position="167"/>
        <end position="189"/>
    </location>
</feature>
<feature type="transmembrane region" description="Helical" evidence="7">
    <location>
        <begin position="45"/>
        <end position="67"/>
    </location>
</feature>